<evidence type="ECO:0000313" key="3">
    <source>
        <dbReference type="EMBL" id="AWB48655.1"/>
    </source>
</evidence>
<sequence>MTPNILILAAGSSSRMRGADKLLEVVEGAPLLRRVAGVALATGCPVTLVLAADRPARRAALDGLDVASVTATEATEGMAASLVAGVQSLPEGSAVLLLLSDLPLIDTPDLTAVIAASAADPACVWRGADPDGTPGHPVLFPADLRGELLGLTGDEGARWVLARHAARVRLVTLPQGHATTDLDTPEAWAAWRAGGTAP</sequence>
<name>A0A2S0ULG8_9RHOB</name>
<evidence type="ECO:0000256" key="1">
    <source>
        <dbReference type="ARBA" id="ARBA00022842"/>
    </source>
</evidence>
<dbReference type="PANTHER" id="PTHR43777:SF1">
    <property type="entry name" value="MOLYBDENUM COFACTOR CYTIDYLYLTRANSFERASE"/>
    <property type="match status" value="1"/>
</dbReference>
<keyword evidence="1" id="KW-0460">Magnesium</keyword>
<protein>
    <submittedName>
        <fullName evidence="3">CTP--molybdopterin cytidylyltransferase</fullName>
    </submittedName>
</protein>
<dbReference type="EMBL" id="CP028918">
    <property type="protein sequence ID" value="AWB48655.1"/>
    <property type="molecule type" value="Genomic_DNA"/>
</dbReference>
<dbReference type="Gene3D" id="3.90.550.10">
    <property type="entry name" value="Spore Coat Polysaccharide Biosynthesis Protein SpsA, Chain A"/>
    <property type="match status" value="1"/>
</dbReference>
<dbReference type="SUPFAM" id="SSF53448">
    <property type="entry name" value="Nucleotide-diphospho-sugar transferases"/>
    <property type="match status" value="1"/>
</dbReference>
<keyword evidence="4" id="KW-1185">Reference proteome</keyword>
<dbReference type="KEGG" id="geh:HYN69_09155"/>
<evidence type="ECO:0000259" key="2">
    <source>
        <dbReference type="Pfam" id="PF12804"/>
    </source>
</evidence>
<dbReference type="PANTHER" id="PTHR43777">
    <property type="entry name" value="MOLYBDENUM COFACTOR CYTIDYLYLTRANSFERASE"/>
    <property type="match status" value="1"/>
</dbReference>
<dbReference type="RefSeq" id="WP_108435474.1">
    <property type="nucleotide sequence ID" value="NZ_CP028918.1"/>
</dbReference>
<dbReference type="InterPro" id="IPR029044">
    <property type="entry name" value="Nucleotide-diphossugar_trans"/>
</dbReference>
<organism evidence="3 4">
    <name type="scientific">Paragemmobacter aquarius</name>
    <dbReference type="NCBI Taxonomy" id="2169400"/>
    <lineage>
        <taxon>Bacteria</taxon>
        <taxon>Pseudomonadati</taxon>
        <taxon>Pseudomonadota</taxon>
        <taxon>Alphaproteobacteria</taxon>
        <taxon>Rhodobacterales</taxon>
        <taxon>Paracoccaceae</taxon>
        <taxon>Paragemmobacter</taxon>
    </lineage>
</organism>
<dbReference type="AlphaFoldDB" id="A0A2S0ULG8"/>
<accession>A0A2S0ULG8</accession>
<dbReference type="GO" id="GO:0016779">
    <property type="term" value="F:nucleotidyltransferase activity"/>
    <property type="evidence" value="ECO:0007669"/>
    <property type="project" value="UniProtKB-KW"/>
</dbReference>
<dbReference type="CDD" id="cd04182">
    <property type="entry name" value="GT_2_like_f"/>
    <property type="match status" value="1"/>
</dbReference>
<feature type="domain" description="MobA-like NTP transferase" evidence="2">
    <location>
        <begin position="6"/>
        <end position="166"/>
    </location>
</feature>
<dbReference type="Proteomes" id="UP000244496">
    <property type="component" value="Chromosome"/>
</dbReference>
<gene>
    <name evidence="3" type="ORF">HYN69_09155</name>
</gene>
<dbReference type="Pfam" id="PF12804">
    <property type="entry name" value="NTP_transf_3"/>
    <property type="match status" value="1"/>
</dbReference>
<reference evidence="3 4" key="1">
    <citation type="submission" date="2018-04" db="EMBL/GenBank/DDBJ databases">
        <title>Genome sequencing of Gemmobacter.</title>
        <authorList>
            <person name="Yi H."/>
            <person name="Baek M.-G."/>
        </authorList>
    </citation>
    <scope>NUCLEOTIDE SEQUENCE [LARGE SCALE GENOMIC DNA]</scope>
    <source>
        <strain evidence="3 4">HYN0069</strain>
    </source>
</reference>
<dbReference type="OrthoDB" id="9779263at2"/>
<proteinExistence type="predicted"/>
<keyword evidence="3" id="KW-0808">Transferase</keyword>
<dbReference type="InterPro" id="IPR025877">
    <property type="entry name" value="MobA-like_NTP_Trfase"/>
</dbReference>
<keyword evidence="3" id="KW-0548">Nucleotidyltransferase</keyword>
<evidence type="ECO:0000313" key="4">
    <source>
        <dbReference type="Proteomes" id="UP000244496"/>
    </source>
</evidence>